<feature type="region of interest" description="Disordered" evidence="6">
    <location>
        <begin position="287"/>
        <end position="311"/>
    </location>
</feature>
<evidence type="ECO:0000256" key="7">
    <source>
        <dbReference type="SAM" id="Phobius"/>
    </source>
</evidence>
<dbReference type="Pfam" id="PF09335">
    <property type="entry name" value="VTT_dom"/>
    <property type="match status" value="1"/>
</dbReference>
<dbReference type="InterPro" id="IPR032816">
    <property type="entry name" value="VTT_dom"/>
</dbReference>
<feature type="domain" description="VTT" evidence="8">
    <location>
        <begin position="115"/>
        <end position="233"/>
    </location>
</feature>
<evidence type="ECO:0000256" key="1">
    <source>
        <dbReference type="ARBA" id="ARBA00004651"/>
    </source>
</evidence>
<dbReference type="EMBL" id="CACSHJ010000087">
    <property type="protein sequence ID" value="CAA0160067.1"/>
    <property type="molecule type" value="Genomic_DNA"/>
</dbReference>
<feature type="transmembrane region" description="Helical" evidence="7">
    <location>
        <begin position="215"/>
        <end position="233"/>
    </location>
</feature>
<dbReference type="ExpressionAtlas" id="A0A654E6C9">
    <property type="expression patterns" value="baseline and differential"/>
</dbReference>
<dbReference type="InterPro" id="IPR015414">
    <property type="entry name" value="TMEM64"/>
</dbReference>
<accession>A0A654E6C9</accession>
<evidence type="ECO:0000256" key="4">
    <source>
        <dbReference type="ARBA" id="ARBA00022989"/>
    </source>
</evidence>
<feature type="transmembrane region" description="Helical" evidence="7">
    <location>
        <begin position="184"/>
        <end position="203"/>
    </location>
</feature>
<dbReference type="EMBL" id="CACRSJ010000104">
    <property type="protein sequence ID" value="VYS44859.1"/>
    <property type="molecule type" value="Genomic_DNA"/>
</dbReference>
<sequence length="322" mass="34855">MEINMTTTVRKTTIPGLGGAVVSDPCIWQPCPLLRPLFESLSRCSFLLLSSPPSFFSRSNRQFLPPSSFACSFSDNVATIVSKLKDFLLWIKEDLGPFGPLALALAYIPLTIVAVPASVLTLGGGYLFGLPVGFVADSLGATLGATAAFLLGRTIGKSYVTSKIKHYPKFQAVSVAIQKSGFKIVLLLRVVPILPFNMLNYLLSVTPVRLGEYMLATWLGMMPITFALVYVGTTLKDLSDITHGWHEVSVFRWVIMMVGVALAVILIICITRVAKSSLDKALAENGTELDGKKNDDASVLPIAEPPPDLQEPLVIRIDPSNT</sequence>
<evidence type="ECO:0000256" key="3">
    <source>
        <dbReference type="ARBA" id="ARBA00022692"/>
    </source>
</evidence>
<evidence type="ECO:0000313" key="11">
    <source>
        <dbReference type="Proteomes" id="UP000426265"/>
    </source>
</evidence>
<evidence type="ECO:0000259" key="8">
    <source>
        <dbReference type="Pfam" id="PF09335"/>
    </source>
</evidence>
<accession>A0A5S9SDI5</accession>
<evidence type="ECO:0000256" key="6">
    <source>
        <dbReference type="SAM" id="MobiDB-lite"/>
    </source>
</evidence>
<evidence type="ECO:0000313" key="9">
    <source>
        <dbReference type="EMBL" id="CAA0160067.1"/>
    </source>
</evidence>
<dbReference type="PANTHER" id="PTHR12677">
    <property type="entry name" value="GOLGI APPARATUS MEMBRANE PROTEIN TVP38-RELATED"/>
    <property type="match status" value="1"/>
</dbReference>
<dbReference type="PANTHER" id="PTHR12677:SF47">
    <property type="entry name" value="BNAC08G45730D PROTEIN"/>
    <property type="match status" value="1"/>
</dbReference>
<gene>
    <name evidence="10" type="ORF">AN1_LOCUS366</name>
    <name evidence="9" type="ORF">C24_LOCUS278</name>
</gene>
<evidence type="ECO:0000256" key="2">
    <source>
        <dbReference type="ARBA" id="ARBA00022475"/>
    </source>
</evidence>
<comment type="subcellular location">
    <subcellularLocation>
        <location evidence="1">Cell membrane</location>
        <topology evidence="1">Multi-pass membrane protein</topology>
    </subcellularLocation>
</comment>
<keyword evidence="4 7" id="KW-1133">Transmembrane helix</keyword>
<dbReference type="Proteomes" id="UP000434276">
    <property type="component" value="Unassembled WGS sequence"/>
</dbReference>
<keyword evidence="5 7" id="KW-0472">Membrane</keyword>
<feature type="transmembrane region" description="Helical" evidence="7">
    <location>
        <begin position="98"/>
        <end position="120"/>
    </location>
</feature>
<dbReference type="AlphaFoldDB" id="A0A654E6C9"/>
<evidence type="ECO:0000256" key="5">
    <source>
        <dbReference type="ARBA" id="ARBA00023136"/>
    </source>
</evidence>
<feature type="transmembrane region" description="Helical" evidence="7">
    <location>
        <begin position="127"/>
        <end position="151"/>
    </location>
</feature>
<reference evidence="10 11" key="1">
    <citation type="submission" date="2019-11" db="EMBL/GenBank/DDBJ databases">
        <authorList>
            <person name="Jiao W.-B."/>
            <person name="Schneeberger K."/>
        </authorList>
    </citation>
    <scope>NUCLEOTIDE SEQUENCE [LARGE SCALE GENOMIC DNA]</scope>
    <source>
        <strain evidence="11">cv. An-1</strain>
        <strain evidence="12">cv. C24</strain>
    </source>
</reference>
<feature type="transmembrane region" description="Helical" evidence="7">
    <location>
        <begin position="253"/>
        <end position="274"/>
    </location>
</feature>
<dbReference type="OrthoDB" id="166803at2759"/>
<name>A0A654E6C9_ARATH</name>
<evidence type="ECO:0000313" key="10">
    <source>
        <dbReference type="EMBL" id="VYS44859.1"/>
    </source>
</evidence>
<protein>
    <recommendedName>
        <fullName evidence="8">VTT domain-containing protein</fullName>
    </recommendedName>
</protein>
<proteinExistence type="predicted"/>
<keyword evidence="2" id="KW-1003">Cell membrane</keyword>
<organism evidence="10 11">
    <name type="scientific">Arabidopsis thaliana</name>
    <name type="common">Mouse-ear cress</name>
    <dbReference type="NCBI Taxonomy" id="3702"/>
    <lineage>
        <taxon>Eukaryota</taxon>
        <taxon>Viridiplantae</taxon>
        <taxon>Streptophyta</taxon>
        <taxon>Embryophyta</taxon>
        <taxon>Tracheophyta</taxon>
        <taxon>Spermatophyta</taxon>
        <taxon>Magnoliopsida</taxon>
        <taxon>eudicotyledons</taxon>
        <taxon>Gunneridae</taxon>
        <taxon>Pentapetalae</taxon>
        <taxon>rosids</taxon>
        <taxon>malvids</taxon>
        <taxon>Brassicales</taxon>
        <taxon>Brassicaceae</taxon>
        <taxon>Camelineae</taxon>
        <taxon>Arabidopsis</taxon>
    </lineage>
</organism>
<keyword evidence="3 7" id="KW-0812">Transmembrane</keyword>
<dbReference type="Proteomes" id="UP000426265">
    <property type="component" value="Unassembled WGS sequence"/>
</dbReference>
<dbReference type="GO" id="GO:0005886">
    <property type="term" value="C:plasma membrane"/>
    <property type="evidence" value="ECO:0007669"/>
    <property type="project" value="UniProtKB-SubCell"/>
</dbReference>
<evidence type="ECO:0000313" key="12">
    <source>
        <dbReference type="Proteomes" id="UP000434276"/>
    </source>
</evidence>